<proteinExistence type="predicted"/>
<evidence type="ECO:0000313" key="1">
    <source>
        <dbReference type="EMBL" id="RUT08322.1"/>
    </source>
</evidence>
<dbReference type="RefSeq" id="WP_127080141.1">
    <property type="nucleotide sequence ID" value="NZ_RSCL01000003.1"/>
</dbReference>
<dbReference type="OrthoDB" id="501734at2"/>
<dbReference type="EMBL" id="RSCL01000003">
    <property type="protein sequence ID" value="RUT08322.1"/>
    <property type="molecule type" value="Genomic_DNA"/>
</dbReference>
<gene>
    <name evidence="1" type="ORF">DSM106972_014900</name>
</gene>
<reference evidence="1" key="1">
    <citation type="submission" date="2018-12" db="EMBL/GenBank/DDBJ databases">
        <authorList>
            <person name="Will S."/>
            <person name="Neumann-Schaal M."/>
            <person name="Henke P."/>
        </authorList>
    </citation>
    <scope>NUCLEOTIDE SEQUENCE</scope>
    <source>
        <strain evidence="1">PCC 7102</strain>
    </source>
</reference>
<accession>A0A3S1CIS6</accession>
<keyword evidence="2" id="KW-1185">Reference proteome</keyword>
<evidence type="ECO:0000313" key="2">
    <source>
        <dbReference type="Proteomes" id="UP000271624"/>
    </source>
</evidence>
<protein>
    <submittedName>
        <fullName evidence="1">Uncharacterized protein</fullName>
    </submittedName>
</protein>
<organism evidence="1 2">
    <name type="scientific">Dulcicalothrix desertica PCC 7102</name>
    <dbReference type="NCBI Taxonomy" id="232991"/>
    <lineage>
        <taxon>Bacteria</taxon>
        <taxon>Bacillati</taxon>
        <taxon>Cyanobacteriota</taxon>
        <taxon>Cyanophyceae</taxon>
        <taxon>Nostocales</taxon>
        <taxon>Calotrichaceae</taxon>
        <taxon>Dulcicalothrix</taxon>
    </lineage>
</organism>
<name>A0A3S1CIS6_9CYAN</name>
<comment type="caution">
    <text evidence="1">The sequence shown here is derived from an EMBL/GenBank/DDBJ whole genome shotgun (WGS) entry which is preliminary data.</text>
</comment>
<sequence length="466" mass="53003">MEIKTGAKISLLELIKILEEHRNSIIINFKHLQENYQHQGIKRIKGVRDTKGDLIEPWLKTQYIDAGEYVDMGTFELNRNTATINMLIKRRVKLVTAEDKTPIIEVAGLLANDLYTFNNYTVVSDGEVNIRSLRVKISAKKTFDLLKAKGVILAGKFDFRSEYEILFDNLPLVTFDAHFNNVDGLFYELAQMKVLLSIIRAHLKQKSDVYIPDQLDELQKHYLSKNVYLNFPTTNEYTDINTALATGVIDTRVSYKIDIGSRDILNFGKLMSANRFLDRMYRAYDSQTRVAFQKAIFEMTWEENISFRRKSPSARMKITAVDDLMAPIFDDFLGFENNGIVSAILNKVGAGADYKILEAKRNGISVNKEETVAAFTAANTKLSHYIDRVYRENISPLIFYIGSTGILPDQIDGKAVSAIELAAKYPNLQFSEDEKNGTFFEVGNSIIGVYAKTEYYSTRIPTNVET</sequence>
<dbReference type="AlphaFoldDB" id="A0A3S1CIS6"/>
<dbReference type="Proteomes" id="UP000271624">
    <property type="component" value="Unassembled WGS sequence"/>
</dbReference>
<reference evidence="1" key="2">
    <citation type="journal article" date="2019" name="Genome Biol. Evol.">
        <title>Day and night: Metabolic profiles and evolutionary relationships of six axenic non-marine cyanobacteria.</title>
        <authorList>
            <person name="Will S.E."/>
            <person name="Henke P."/>
            <person name="Boedeker C."/>
            <person name="Huang S."/>
            <person name="Brinkmann H."/>
            <person name="Rohde M."/>
            <person name="Jarek M."/>
            <person name="Friedl T."/>
            <person name="Seufert S."/>
            <person name="Schumacher M."/>
            <person name="Overmann J."/>
            <person name="Neumann-Schaal M."/>
            <person name="Petersen J."/>
        </authorList>
    </citation>
    <scope>NUCLEOTIDE SEQUENCE [LARGE SCALE GENOMIC DNA]</scope>
    <source>
        <strain evidence="1">PCC 7102</strain>
    </source>
</reference>